<dbReference type="EMBL" id="JAQNDK010000007">
    <property type="protein sequence ID" value="MDC0685793.1"/>
    <property type="molecule type" value="Genomic_DNA"/>
</dbReference>
<feature type="region of interest" description="Disordered" evidence="1">
    <location>
        <begin position="242"/>
        <end position="275"/>
    </location>
</feature>
<dbReference type="PANTHER" id="PTHR48090">
    <property type="entry name" value="UNDECAPRENYL-PHOSPHATE 4-DEOXY-4-FORMAMIDO-L-ARABINOSE TRANSFERASE-RELATED"/>
    <property type="match status" value="1"/>
</dbReference>
<dbReference type="SUPFAM" id="SSF53448">
    <property type="entry name" value="Nucleotide-diphospho-sugar transferases"/>
    <property type="match status" value="1"/>
</dbReference>
<reference evidence="3 4" key="1">
    <citation type="submission" date="2023-01" db="EMBL/GenBank/DDBJ databases">
        <title>Minimal conservation of predation-associated metabolite biosynthetic gene clusters underscores biosynthetic potential of Myxococcota including descriptions for ten novel species: Archangium lansinium sp. nov., Myxococcus landrumus sp. nov., Nannocystis bai.</title>
        <authorList>
            <person name="Ahearne A."/>
            <person name="Stevens C."/>
            <person name="Dowd S."/>
        </authorList>
    </citation>
    <scope>NUCLEOTIDE SEQUENCE [LARGE SCALE GENOMIC DNA]</scope>
    <source>
        <strain evidence="3 4">WIWO2</strain>
    </source>
</reference>
<proteinExistence type="predicted"/>
<dbReference type="RefSeq" id="WP_272104286.1">
    <property type="nucleotide sequence ID" value="NZ_JAQNDK010000007.1"/>
</dbReference>
<feature type="domain" description="Glycosyltransferase 2-like" evidence="2">
    <location>
        <begin position="12"/>
        <end position="137"/>
    </location>
</feature>
<evidence type="ECO:0000256" key="1">
    <source>
        <dbReference type="SAM" id="MobiDB-lite"/>
    </source>
</evidence>
<dbReference type="InterPro" id="IPR001173">
    <property type="entry name" value="Glyco_trans_2-like"/>
</dbReference>
<dbReference type="Pfam" id="PF00535">
    <property type="entry name" value="Glycos_transf_2"/>
    <property type="match status" value="1"/>
</dbReference>
<evidence type="ECO:0000259" key="2">
    <source>
        <dbReference type="Pfam" id="PF00535"/>
    </source>
</evidence>
<evidence type="ECO:0000313" key="4">
    <source>
        <dbReference type="Proteomes" id="UP001217485"/>
    </source>
</evidence>
<dbReference type="InterPro" id="IPR029044">
    <property type="entry name" value="Nucleotide-diphossugar_trans"/>
</dbReference>
<dbReference type="CDD" id="cd04179">
    <property type="entry name" value="DPM_DPG-synthase_like"/>
    <property type="match status" value="1"/>
</dbReference>
<dbReference type="PANTHER" id="PTHR48090:SF7">
    <property type="entry name" value="RFBJ PROTEIN"/>
    <property type="match status" value="1"/>
</dbReference>
<gene>
    <name evidence="3" type="ORF">POL72_49270</name>
</gene>
<dbReference type="InterPro" id="IPR050256">
    <property type="entry name" value="Glycosyltransferase_2"/>
</dbReference>
<organism evidence="3 4">
    <name type="scientific">Sorangium atrum</name>
    <dbReference type="NCBI Taxonomy" id="2995308"/>
    <lineage>
        <taxon>Bacteria</taxon>
        <taxon>Pseudomonadati</taxon>
        <taxon>Myxococcota</taxon>
        <taxon>Polyangia</taxon>
        <taxon>Polyangiales</taxon>
        <taxon>Polyangiaceae</taxon>
        <taxon>Sorangium</taxon>
    </lineage>
</organism>
<protein>
    <submittedName>
        <fullName evidence="3">Glycosyltransferase family 2 protein</fullName>
    </submittedName>
</protein>
<accession>A0ABT5CJH3</accession>
<keyword evidence="4" id="KW-1185">Reference proteome</keyword>
<dbReference type="Proteomes" id="UP001217485">
    <property type="component" value="Unassembled WGS sequence"/>
</dbReference>
<comment type="caution">
    <text evidence="3">The sequence shown here is derived from an EMBL/GenBank/DDBJ whole genome shotgun (WGS) entry which is preliminary data.</text>
</comment>
<dbReference type="Gene3D" id="3.90.550.10">
    <property type="entry name" value="Spore Coat Polysaccharide Biosynthesis Protein SpsA, Chain A"/>
    <property type="match status" value="1"/>
</dbReference>
<name>A0ABT5CJH3_9BACT</name>
<sequence length="275" mass="29408">MVIALCLMRICAIIPAYQAERNVGDVTREALRVHGLAGTVIVVDDGSTDRTAERARAAGATVLSHPENQGKGAALRTGMEFALASGFDVAVTIDADGQHPPEEARRLIEADADPEALVLGIRDLVGAGAPRANQISNRISNFFLSLFAGRPFADTQCGLRRYPLRKTLSLGARDEGYAFEAEILLRAVAAGVRLVEVPIRVIYPPEGERLTHFDSVRDPARIIRRVVATLALTRGLRHVPAAPTLSADDPVRPATASALATELDPHPRQPATAPP</sequence>
<evidence type="ECO:0000313" key="3">
    <source>
        <dbReference type="EMBL" id="MDC0685793.1"/>
    </source>
</evidence>